<evidence type="ECO:0000313" key="2">
    <source>
        <dbReference type="Proteomes" id="UP001642487"/>
    </source>
</evidence>
<reference evidence="1 2" key="1">
    <citation type="submission" date="2024-03" db="EMBL/GenBank/DDBJ databases">
        <authorList>
            <person name="Gkanogiannis A."/>
            <person name="Becerra Lopez-Lavalle L."/>
        </authorList>
    </citation>
    <scope>NUCLEOTIDE SEQUENCE [LARGE SCALE GENOMIC DNA]</scope>
</reference>
<gene>
    <name evidence="1" type="ORF">CITCOLO1_LOCUS21208</name>
</gene>
<protein>
    <submittedName>
        <fullName evidence="1">Uncharacterized protein</fullName>
    </submittedName>
</protein>
<evidence type="ECO:0000313" key="1">
    <source>
        <dbReference type="EMBL" id="CAK9328781.1"/>
    </source>
</evidence>
<proteinExistence type="predicted"/>
<sequence>MLGSTIHSLNWCWNTGGKISQVAKEWNEVAKCWFVEINRFVVVKNIKLGTLDDVDRGEKAGNRILPNLLDWSSISLVQTQREQLEVPFTGEEISRVVNDLGSNKTP</sequence>
<dbReference type="EMBL" id="OZ021743">
    <property type="protein sequence ID" value="CAK9328781.1"/>
    <property type="molecule type" value="Genomic_DNA"/>
</dbReference>
<keyword evidence="2" id="KW-1185">Reference proteome</keyword>
<name>A0ABP0ZAR8_9ROSI</name>
<accession>A0ABP0ZAR8</accession>
<organism evidence="1 2">
    <name type="scientific">Citrullus colocynthis</name>
    <name type="common">colocynth</name>
    <dbReference type="NCBI Taxonomy" id="252529"/>
    <lineage>
        <taxon>Eukaryota</taxon>
        <taxon>Viridiplantae</taxon>
        <taxon>Streptophyta</taxon>
        <taxon>Embryophyta</taxon>
        <taxon>Tracheophyta</taxon>
        <taxon>Spermatophyta</taxon>
        <taxon>Magnoliopsida</taxon>
        <taxon>eudicotyledons</taxon>
        <taxon>Gunneridae</taxon>
        <taxon>Pentapetalae</taxon>
        <taxon>rosids</taxon>
        <taxon>fabids</taxon>
        <taxon>Cucurbitales</taxon>
        <taxon>Cucurbitaceae</taxon>
        <taxon>Benincaseae</taxon>
        <taxon>Citrullus</taxon>
    </lineage>
</organism>
<dbReference type="Proteomes" id="UP001642487">
    <property type="component" value="Chromosome 9"/>
</dbReference>